<evidence type="ECO:0000313" key="2">
    <source>
        <dbReference type="EMBL" id="MFE5981515.1"/>
    </source>
</evidence>
<feature type="signal peptide" evidence="1">
    <location>
        <begin position="1"/>
        <end position="22"/>
    </location>
</feature>
<dbReference type="Proteomes" id="UP001600424">
    <property type="component" value="Unassembled WGS sequence"/>
</dbReference>
<comment type="caution">
    <text evidence="2">The sequence shown here is derived from an EMBL/GenBank/DDBJ whole genome shotgun (WGS) entry which is preliminary data.</text>
</comment>
<gene>
    <name evidence="2" type="ORF">ACFQ63_17630</name>
</gene>
<keyword evidence="3" id="KW-1185">Reference proteome</keyword>
<accession>A0ABW6IV67</accession>
<feature type="chain" id="PRO_5047503073" description="Lipoprotein" evidence="1">
    <location>
        <begin position="23"/>
        <end position="224"/>
    </location>
</feature>
<dbReference type="RefSeq" id="WP_386251838.1">
    <property type="nucleotide sequence ID" value="NZ_JBHTRV010000012.1"/>
</dbReference>
<dbReference type="PROSITE" id="PS51257">
    <property type="entry name" value="PROKAR_LIPOPROTEIN"/>
    <property type="match status" value="1"/>
</dbReference>
<evidence type="ECO:0000313" key="3">
    <source>
        <dbReference type="Proteomes" id="UP001600424"/>
    </source>
</evidence>
<sequence>MRRVSASVSTALALGLLLTACGGGEDQASPPAQKCDETLAPAAVDAVGSLLGTRESDWAGIGLDRTVDVLIEDQAREGRPPGHPSMCEVTTDASPKSGIDVDVWLNDSGSLYDDGTTKWWNQGRSLYAMGREASADTKSAALFVGCSSPRLKGSDKQPTSIGAELKFDKPVKGAYPADTPATREAYLTVLHSVTLAVVKELGCENNAGLPETPVFETRKWRGQP</sequence>
<organism evidence="2 3">
    <name type="scientific">Streptomyces wedmorensis</name>
    <dbReference type="NCBI Taxonomy" id="43759"/>
    <lineage>
        <taxon>Bacteria</taxon>
        <taxon>Bacillati</taxon>
        <taxon>Actinomycetota</taxon>
        <taxon>Actinomycetes</taxon>
        <taxon>Kitasatosporales</taxon>
        <taxon>Streptomycetaceae</taxon>
        <taxon>Streptomyces</taxon>
    </lineage>
</organism>
<keyword evidence="1" id="KW-0732">Signal</keyword>
<reference evidence="2 3" key="1">
    <citation type="submission" date="2024-09" db="EMBL/GenBank/DDBJ databases">
        <title>The Natural Products Discovery Center: Release of the First 8490 Sequenced Strains for Exploring Actinobacteria Biosynthetic Diversity.</title>
        <authorList>
            <person name="Kalkreuter E."/>
            <person name="Kautsar S.A."/>
            <person name="Yang D."/>
            <person name="Bader C.D."/>
            <person name="Teijaro C.N."/>
            <person name="Fluegel L."/>
            <person name="Davis C.M."/>
            <person name="Simpson J.R."/>
            <person name="Lauterbach L."/>
            <person name="Steele A.D."/>
            <person name="Gui C."/>
            <person name="Meng S."/>
            <person name="Li G."/>
            <person name="Viehrig K."/>
            <person name="Ye F."/>
            <person name="Su P."/>
            <person name="Kiefer A.F."/>
            <person name="Nichols A."/>
            <person name="Cepeda A.J."/>
            <person name="Yan W."/>
            <person name="Fan B."/>
            <person name="Jiang Y."/>
            <person name="Adhikari A."/>
            <person name="Zheng C.-J."/>
            <person name="Schuster L."/>
            <person name="Cowan T.M."/>
            <person name="Smanski M.J."/>
            <person name="Chevrette M.G."/>
            <person name="De Carvalho L.P.S."/>
            <person name="Shen B."/>
        </authorList>
    </citation>
    <scope>NUCLEOTIDE SEQUENCE [LARGE SCALE GENOMIC DNA]</scope>
    <source>
        <strain evidence="2 3">NPDC056472</strain>
    </source>
</reference>
<dbReference type="EMBL" id="JBHTRV010000012">
    <property type="protein sequence ID" value="MFE5981515.1"/>
    <property type="molecule type" value="Genomic_DNA"/>
</dbReference>
<proteinExistence type="predicted"/>
<evidence type="ECO:0008006" key="4">
    <source>
        <dbReference type="Google" id="ProtNLM"/>
    </source>
</evidence>
<protein>
    <recommendedName>
        <fullName evidence="4">Lipoprotein</fullName>
    </recommendedName>
</protein>
<name>A0ABW6IV67_STRWE</name>
<evidence type="ECO:0000256" key="1">
    <source>
        <dbReference type="SAM" id="SignalP"/>
    </source>
</evidence>